<organism evidence="3">
    <name type="scientific">marine sediment metagenome</name>
    <dbReference type="NCBI Taxonomy" id="412755"/>
    <lineage>
        <taxon>unclassified sequences</taxon>
        <taxon>metagenomes</taxon>
        <taxon>ecological metagenomes</taxon>
    </lineage>
</organism>
<dbReference type="SUPFAM" id="SSF53335">
    <property type="entry name" value="S-adenosyl-L-methionine-dependent methyltransferases"/>
    <property type="match status" value="1"/>
</dbReference>
<dbReference type="CDD" id="cd02440">
    <property type="entry name" value="AdoMet_MTases"/>
    <property type="match status" value="1"/>
</dbReference>
<evidence type="ECO:0000256" key="1">
    <source>
        <dbReference type="ARBA" id="ARBA00022603"/>
    </source>
</evidence>
<reference evidence="3" key="1">
    <citation type="journal article" date="2014" name="Front. Microbiol.">
        <title>High frequency of phylogenetically diverse reductive dehalogenase-homologous genes in deep subseafloor sedimentary metagenomes.</title>
        <authorList>
            <person name="Kawai M."/>
            <person name="Futagami T."/>
            <person name="Toyoda A."/>
            <person name="Takaki Y."/>
            <person name="Nishi S."/>
            <person name="Hori S."/>
            <person name="Arai W."/>
            <person name="Tsubouchi T."/>
            <person name="Morono Y."/>
            <person name="Uchiyama I."/>
            <person name="Ito T."/>
            <person name="Fujiyama A."/>
            <person name="Inagaki F."/>
            <person name="Takami H."/>
        </authorList>
    </citation>
    <scope>NUCLEOTIDE SEQUENCE</scope>
    <source>
        <strain evidence="3">Expedition CK06-06</strain>
    </source>
</reference>
<keyword evidence="2" id="KW-0808">Transferase</keyword>
<dbReference type="GO" id="GO:0031167">
    <property type="term" value="P:rRNA methylation"/>
    <property type="evidence" value="ECO:0007669"/>
    <property type="project" value="InterPro"/>
</dbReference>
<gene>
    <name evidence="3" type="ORF">S01H1_03157</name>
</gene>
<dbReference type="Gene3D" id="3.40.50.150">
    <property type="entry name" value="Vaccinia Virus protein VP39"/>
    <property type="match status" value="1"/>
</dbReference>
<dbReference type="AlphaFoldDB" id="X0SGK4"/>
<comment type="caution">
    <text evidence="3">The sequence shown here is derived from an EMBL/GenBank/DDBJ whole genome shotgun (WGS) entry which is preliminary data.</text>
</comment>
<dbReference type="InterPro" id="IPR029063">
    <property type="entry name" value="SAM-dependent_MTases_sf"/>
</dbReference>
<dbReference type="GO" id="GO:0008168">
    <property type="term" value="F:methyltransferase activity"/>
    <property type="evidence" value="ECO:0007669"/>
    <property type="project" value="UniProtKB-KW"/>
</dbReference>
<accession>X0SGK4</accession>
<proteinExistence type="predicted"/>
<name>X0SGK4_9ZZZZ</name>
<dbReference type="Pfam" id="PF03602">
    <property type="entry name" value="Cons_hypoth95"/>
    <property type="match status" value="1"/>
</dbReference>
<dbReference type="NCBIfam" id="TIGR00095">
    <property type="entry name" value="16S rRNA (guanine(966)-N(2))-methyltransferase RsmD"/>
    <property type="match status" value="1"/>
</dbReference>
<feature type="non-terminal residue" evidence="3">
    <location>
        <position position="182"/>
    </location>
</feature>
<evidence type="ECO:0008006" key="4">
    <source>
        <dbReference type="Google" id="ProtNLM"/>
    </source>
</evidence>
<evidence type="ECO:0000313" key="3">
    <source>
        <dbReference type="EMBL" id="GAF74992.1"/>
    </source>
</evidence>
<dbReference type="EMBL" id="BARS01001682">
    <property type="protein sequence ID" value="GAF74992.1"/>
    <property type="molecule type" value="Genomic_DNA"/>
</dbReference>
<dbReference type="PANTHER" id="PTHR43542:SF1">
    <property type="entry name" value="METHYLTRANSFERASE"/>
    <property type="match status" value="1"/>
</dbReference>
<sequence>MKVHAGRFKGTPIKVKTLIPIRPTTDKIREWIFQIIEPHLPESRFLDLYAGSGIVGIEALSCGSKFVVFVDNTTSVLIRQNLHALGHTIPAKIYKEDVLHFLCRKHPATFRFHIINADPPYNYDHYPQLLRTIANTRLLEEGGLFILESGKHSTIASSDLMLPVLREKGFGETRVTIFKKGT</sequence>
<dbReference type="PIRSF" id="PIRSF004553">
    <property type="entry name" value="CHP00095"/>
    <property type="match status" value="1"/>
</dbReference>
<dbReference type="InterPro" id="IPR004398">
    <property type="entry name" value="RNA_MeTrfase_RsmD"/>
</dbReference>
<protein>
    <recommendedName>
        <fullName evidence="4">16S rRNA (Guanine(966)-N(2))-methyltransferase RsmD</fullName>
    </recommendedName>
</protein>
<keyword evidence="1" id="KW-0489">Methyltransferase</keyword>
<evidence type="ECO:0000256" key="2">
    <source>
        <dbReference type="ARBA" id="ARBA00022679"/>
    </source>
</evidence>
<dbReference type="PANTHER" id="PTHR43542">
    <property type="entry name" value="METHYLTRANSFERASE"/>
    <property type="match status" value="1"/>
</dbReference>